<evidence type="ECO:0000313" key="2">
    <source>
        <dbReference type="Proteomes" id="UP000552241"/>
    </source>
</evidence>
<dbReference type="Proteomes" id="UP000552241">
    <property type="component" value="Unassembled WGS sequence"/>
</dbReference>
<protein>
    <submittedName>
        <fullName evidence="1">Uncharacterized protein</fullName>
    </submittedName>
</protein>
<name>A0A838ZU94_9FLAO</name>
<organism evidence="1 2">
    <name type="scientific">Moheibacter lacus</name>
    <dbReference type="NCBI Taxonomy" id="2745851"/>
    <lineage>
        <taxon>Bacteria</taxon>
        <taxon>Pseudomonadati</taxon>
        <taxon>Bacteroidota</taxon>
        <taxon>Flavobacteriia</taxon>
        <taxon>Flavobacteriales</taxon>
        <taxon>Weeksellaceae</taxon>
        <taxon>Moheibacter</taxon>
    </lineage>
</organism>
<dbReference type="AlphaFoldDB" id="A0A838ZU94"/>
<comment type="caution">
    <text evidence="1">The sequence shown here is derived from an EMBL/GenBank/DDBJ whole genome shotgun (WGS) entry which is preliminary data.</text>
</comment>
<gene>
    <name evidence="1" type="ORF">HU137_12415</name>
</gene>
<keyword evidence="2" id="KW-1185">Reference proteome</keyword>
<proteinExistence type="predicted"/>
<dbReference type="RefSeq" id="WP_182044181.1">
    <property type="nucleotide sequence ID" value="NZ_JACDZE010000005.1"/>
</dbReference>
<sequence length="53" mass="5724">MFNNGFSHGLQIRAIGKAINQMPTAATQNAATIMVNTPYSIVEQGLNQRYGGQ</sequence>
<evidence type="ECO:0000313" key="1">
    <source>
        <dbReference type="EMBL" id="MBA5630575.1"/>
    </source>
</evidence>
<dbReference type="EMBL" id="JACDZE010000005">
    <property type="protein sequence ID" value="MBA5630575.1"/>
    <property type="molecule type" value="Genomic_DNA"/>
</dbReference>
<reference evidence="1 2" key="1">
    <citation type="submission" date="2020-07" db="EMBL/GenBank/DDBJ databases">
        <title>Moheibacter lacus sp. nov., a member of the family Flavobacteriaceae isolated from freshwater lake sediment.</title>
        <authorList>
            <person name="Liu Y."/>
        </authorList>
    </citation>
    <scope>NUCLEOTIDE SEQUENCE [LARGE SCALE GENOMIC DNA]</scope>
    <source>
        <strain evidence="1 2">BDHS18</strain>
    </source>
</reference>
<accession>A0A838ZU94</accession>